<dbReference type="EMBL" id="MN739209">
    <property type="protein sequence ID" value="QHS93766.1"/>
    <property type="molecule type" value="Genomic_DNA"/>
</dbReference>
<proteinExistence type="predicted"/>
<evidence type="ECO:0000313" key="1">
    <source>
        <dbReference type="EMBL" id="QHS93766.1"/>
    </source>
</evidence>
<dbReference type="Gene3D" id="1.10.510.10">
    <property type="entry name" value="Transferase(Phosphotransferase) domain 1"/>
    <property type="match status" value="1"/>
</dbReference>
<reference evidence="1" key="1">
    <citation type="journal article" date="2020" name="Nature">
        <title>Giant virus diversity and host interactions through global metagenomics.</title>
        <authorList>
            <person name="Schulz F."/>
            <person name="Roux S."/>
            <person name="Paez-Espino D."/>
            <person name="Jungbluth S."/>
            <person name="Walsh D.A."/>
            <person name="Denef V.J."/>
            <person name="McMahon K.D."/>
            <person name="Konstantinidis K.T."/>
            <person name="Eloe-Fadrosh E.A."/>
            <person name="Kyrpides N.C."/>
            <person name="Woyke T."/>
        </authorList>
    </citation>
    <scope>NUCLEOTIDE SEQUENCE</scope>
    <source>
        <strain evidence="1">GVMAG-M-3300018080-19</strain>
    </source>
</reference>
<name>A0A6C0BNJ7_9ZZZZ</name>
<accession>A0A6C0BNJ7</accession>
<dbReference type="AlphaFoldDB" id="A0A6C0BNJ7"/>
<protein>
    <recommendedName>
        <fullName evidence="2">Protein kinase domain-containing protein</fullName>
    </recommendedName>
</protein>
<organism evidence="1">
    <name type="scientific">viral metagenome</name>
    <dbReference type="NCBI Taxonomy" id="1070528"/>
    <lineage>
        <taxon>unclassified sequences</taxon>
        <taxon>metagenomes</taxon>
        <taxon>organismal metagenomes</taxon>
    </lineage>
</organism>
<evidence type="ECO:0008006" key="2">
    <source>
        <dbReference type="Google" id="ProtNLM"/>
    </source>
</evidence>
<sequence length="351" mass="41168">MPDQKLSETFRSNAHRLRQLATARTHPWFQSPLQFHGDSLFLDFEFTDEKGIRFTKKPKTLYTNKNTKTWVYSLENGALVAKVYRVSQGERHNVEIRYLRVFAEFVQRGISPHFTLPLGRALIDAPAVESLTGEKKLPESKYQLLLAEAADCSLWDLGQKELTSYTWKVLLFQVFFTLKLLAENFPSFRHNDLHIGNVLIQKIYPLPYCTRYIVDGVSFYHDLSFCPYRILLWDMFFSSINPEDAPHFRALATPARQVNPYYDVHKLVDSIDYLIHKTGTKNDELTEFLRFTLPEEYKCRSRNLSREETQRLNLIEVQHVNLDEVLAHPYFQELTSSYEDVLQVYKIVKVL</sequence>